<dbReference type="EMBL" id="CAJVAP010000031">
    <property type="protein sequence ID" value="CAG7618759.1"/>
    <property type="molecule type" value="Genomic_DNA"/>
</dbReference>
<dbReference type="InterPro" id="IPR017972">
    <property type="entry name" value="Cyt_P450_CS"/>
</dbReference>
<gene>
    <name evidence="3" type="primary">gcoA_3</name>
    <name evidence="3" type="ORF">LEUCIP111803_02231</name>
</gene>
<accession>A0A916K0Y5</accession>
<keyword evidence="2 3" id="KW-0560">Oxidoreductase</keyword>
<keyword evidence="4" id="KW-1185">Reference proteome</keyword>
<sequence>MNQSNETLRKGSFRADLLTRAEPARNAFDIVADIPLAELEADPYRFYGWMREECPVVHVPETGRVLVLTWELCREAGINDAVFGPTHDIHEFVYGEGNLMMLKGEEHRKLRAAANSPLRPKQTMGYRDKMREAVRGHLERMRPLGSADAAREIFEPICMRVVGDIAGYGDVDDETLTRWLRTLAARLVDYGRDPEVDRASRQTKNEIRAYLEARLPDLDETPGYTVLGHLRRDGMREGEVRSAEQLQPTAEVLIVGGFQEPAHLVASTLYGLLSHPEQWHRFMEDPAAHARSAIEEGLRWLPPFGMTEKLTTEEVELGGVVIPAGTEIAMVIGSANRDPARFERPDEFDIAREDRDNVSFGFGSHFCIGHNVARTLGEIILSETIELLPNLRLDPDAEVLVSGWQARGPQRLPVRWGA</sequence>
<reference evidence="3" key="1">
    <citation type="submission" date="2021-06" db="EMBL/GenBank/DDBJ databases">
        <authorList>
            <person name="Criscuolo A."/>
        </authorList>
    </citation>
    <scope>NUCLEOTIDE SEQUENCE</scope>
    <source>
        <strain evidence="3">CIP111803</strain>
    </source>
</reference>
<evidence type="ECO:0000313" key="3">
    <source>
        <dbReference type="EMBL" id="CAG7618759.1"/>
    </source>
</evidence>
<evidence type="ECO:0000256" key="1">
    <source>
        <dbReference type="ARBA" id="ARBA00010617"/>
    </source>
</evidence>
<dbReference type="PROSITE" id="PS00086">
    <property type="entry name" value="CYTOCHROME_P450"/>
    <property type="match status" value="1"/>
</dbReference>
<dbReference type="InterPro" id="IPR001128">
    <property type="entry name" value="Cyt_P450"/>
</dbReference>
<dbReference type="EC" id="1.14.14.-" evidence="3"/>
<dbReference type="PANTHER" id="PTHR46696:SF1">
    <property type="entry name" value="CYTOCHROME P450 YJIB-RELATED"/>
    <property type="match status" value="1"/>
</dbReference>
<dbReference type="GO" id="GO:0005506">
    <property type="term" value="F:iron ion binding"/>
    <property type="evidence" value="ECO:0007669"/>
    <property type="project" value="InterPro"/>
</dbReference>
<dbReference type="RefSeq" id="WP_218116160.1">
    <property type="nucleotide sequence ID" value="NZ_CAJVAP010000031.1"/>
</dbReference>
<evidence type="ECO:0000313" key="4">
    <source>
        <dbReference type="Proteomes" id="UP000693892"/>
    </source>
</evidence>
<name>A0A916K0Y5_9MICO</name>
<keyword evidence="2" id="KW-0408">Iron</keyword>
<comment type="caution">
    <text evidence="3">The sequence shown here is derived from an EMBL/GenBank/DDBJ whole genome shotgun (WGS) entry which is preliminary data.</text>
</comment>
<keyword evidence="2" id="KW-0503">Monooxygenase</keyword>
<dbReference type="GO" id="GO:0004497">
    <property type="term" value="F:monooxygenase activity"/>
    <property type="evidence" value="ECO:0007669"/>
    <property type="project" value="UniProtKB-KW"/>
</dbReference>
<dbReference type="PANTHER" id="PTHR46696">
    <property type="entry name" value="P450, PUTATIVE (EUROFUNG)-RELATED"/>
    <property type="match status" value="1"/>
</dbReference>
<proteinExistence type="inferred from homology"/>
<dbReference type="AlphaFoldDB" id="A0A916K0Y5"/>
<comment type="similarity">
    <text evidence="1 2">Belongs to the cytochrome P450 family.</text>
</comment>
<keyword evidence="2" id="KW-0479">Metal-binding</keyword>
<dbReference type="Pfam" id="PF00067">
    <property type="entry name" value="p450"/>
    <property type="match status" value="1"/>
</dbReference>
<dbReference type="Proteomes" id="UP000693892">
    <property type="component" value="Unassembled WGS sequence"/>
</dbReference>
<evidence type="ECO:0000256" key="2">
    <source>
        <dbReference type="RuleBase" id="RU000461"/>
    </source>
</evidence>
<dbReference type="GO" id="GO:0020037">
    <property type="term" value="F:heme binding"/>
    <property type="evidence" value="ECO:0007669"/>
    <property type="project" value="InterPro"/>
</dbReference>
<keyword evidence="2" id="KW-0349">Heme</keyword>
<dbReference type="GO" id="GO:0016705">
    <property type="term" value="F:oxidoreductase activity, acting on paired donors, with incorporation or reduction of molecular oxygen"/>
    <property type="evidence" value="ECO:0007669"/>
    <property type="project" value="InterPro"/>
</dbReference>
<protein>
    <submittedName>
        <fullName evidence="3">Aromatic O-demethylase, cytochrome P450 subunit</fullName>
        <ecNumber evidence="3">1.14.14.-</ecNumber>
    </submittedName>
</protein>
<organism evidence="3 4">
    <name type="scientific">Leucobacter soli</name>
    <dbReference type="NCBI Taxonomy" id="2812850"/>
    <lineage>
        <taxon>Bacteria</taxon>
        <taxon>Bacillati</taxon>
        <taxon>Actinomycetota</taxon>
        <taxon>Actinomycetes</taxon>
        <taxon>Micrococcales</taxon>
        <taxon>Microbacteriaceae</taxon>
        <taxon>Leucobacter</taxon>
    </lineage>
</organism>